<evidence type="ECO:0000313" key="4">
    <source>
        <dbReference type="Proteomes" id="UP001343492"/>
    </source>
</evidence>
<evidence type="ECO:0000313" key="3">
    <source>
        <dbReference type="EMBL" id="MEE1877403.1"/>
    </source>
</evidence>
<dbReference type="EMBL" id="JAZDQV010000005">
    <property type="protein sequence ID" value="MEE1877403.1"/>
    <property type="molecule type" value="Genomic_DNA"/>
</dbReference>
<dbReference type="Pfam" id="PF13469">
    <property type="entry name" value="Sulfotransfer_3"/>
    <property type="match status" value="1"/>
</dbReference>
<dbReference type="PROSITE" id="PS50005">
    <property type="entry name" value="TPR"/>
    <property type="match status" value="1"/>
</dbReference>
<keyword evidence="4" id="KW-1185">Reference proteome</keyword>
<dbReference type="Proteomes" id="UP001343492">
    <property type="component" value="Unassembled WGS sequence"/>
</dbReference>
<dbReference type="Pfam" id="PF14559">
    <property type="entry name" value="TPR_19"/>
    <property type="match status" value="1"/>
</dbReference>
<dbReference type="PANTHER" id="PTHR12788">
    <property type="entry name" value="PROTEIN-TYROSINE SULFOTRANSFERASE 2"/>
    <property type="match status" value="1"/>
</dbReference>
<dbReference type="RefSeq" id="WP_354144505.1">
    <property type="nucleotide sequence ID" value="NZ_JAZDQV010000005.1"/>
</dbReference>
<dbReference type="SMART" id="SM00028">
    <property type="entry name" value="TPR"/>
    <property type="match status" value="4"/>
</dbReference>
<dbReference type="PANTHER" id="PTHR12788:SF10">
    <property type="entry name" value="PROTEIN-TYROSINE SULFOTRANSFERASE"/>
    <property type="match status" value="1"/>
</dbReference>
<dbReference type="InterPro" id="IPR019734">
    <property type="entry name" value="TPR_rpt"/>
</dbReference>
<evidence type="ECO:0000256" key="2">
    <source>
        <dbReference type="PROSITE-ProRule" id="PRU00339"/>
    </source>
</evidence>
<keyword evidence="1" id="KW-0808">Transferase</keyword>
<accession>A0ABU7GEX7</accession>
<dbReference type="SUPFAM" id="SSF48452">
    <property type="entry name" value="TPR-like"/>
    <property type="match status" value="1"/>
</dbReference>
<dbReference type="InterPro" id="IPR026634">
    <property type="entry name" value="TPST-like"/>
</dbReference>
<dbReference type="InterPro" id="IPR027417">
    <property type="entry name" value="P-loop_NTPase"/>
</dbReference>
<reference evidence="3 4" key="1">
    <citation type="submission" date="2024-01" db="EMBL/GenBank/DDBJ databases">
        <title>The genome sequence of Erythrobacteraceae sp. strain 1XM1-14.</title>
        <authorList>
            <person name="Liu Y."/>
        </authorList>
    </citation>
    <scope>NUCLEOTIDE SEQUENCE [LARGE SCALE GENOMIC DNA]</scope>
    <source>
        <strain evidence="3 4">1XM1-14</strain>
    </source>
</reference>
<evidence type="ECO:0000256" key="1">
    <source>
        <dbReference type="ARBA" id="ARBA00022679"/>
    </source>
</evidence>
<dbReference type="InterPro" id="IPR011990">
    <property type="entry name" value="TPR-like_helical_dom_sf"/>
</dbReference>
<sequence length="526" mass="59208">MNNYGTISTNPALARAQGLIDSEQYEQAAQLLVGYLRQNPNDHRALSKIGFCAMRLGALGQAEHFLRSAIARGARDFEARRNLAAVMSQQERPLEALPMFEQLAAESGDHSLKAIVAGLLEKTGRSDDARALYKELLEARADHPPLWLAYGHSLRSAGEVDQAIAAYRQAIAIDDEFGEAWWGIASIKRKVFDEADIAAMRQSLAIAIDPRNQAPLNFALARALHDRGEYEAAFRHYDEGNRIRAESLNYNAEELTQEVSEVERLVDAAYLSGLPKEALGESTPIFIVSLPRSGSTLLEQMLGSHPSIEPIGELPYIPAILRSFMEMATRRGEITVTEAIMQLPDQQAQAFGREYLRRAQWHRTTDRPFFIDKLPHNWSNILLIRRILPQARFIDIRRPAMDCCFSNFTQSFTSAHASSFALKDVGHSYVDNVRLMDHLQKVAPGMVHHVDYSALVADAQSELAPVMEYLGLPWDDALLQFHQLDRVVRTPSSEQVRRPLNRDGMEVWRPYSEWLDPLREVLGDLA</sequence>
<organism evidence="3 4">
    <name type="scientific">Altererythrobacter litoralis</name>
    <dbReference type="NCBI Taxonomy" id="3113904"/>
    <lineage>
        <taxon>Bacteria</taxon>
        <taxon>Pseudomonadati</taxon>
        <taxon>Pseudomonadota</taxon>
        <taxon>Alphaproteobacteria</taxon>
        <taxon>Sphingomonadales</taxon>
        <taxon>Erythrobacteraceae</taxon>
        <taxon>Altererythrobacter</taxon>
    </lineage>
</organism>
<dbReference type="SUPFAM" id="SSF52540">
    <property type="entry name" value="P-loop containing nucleoside triphosphate hydrolases"/>
    <property type="match status" value="1"/>
</dbReference>
<protein>
    <submittedName>
        <fullName evidence="3">Sulfotransferase</fullName>
    </submittedName>
</protein>
<name>A0ABU7GEX7_9SPHN</name>
<gene>
    <name evidence="3" type="ORF">VRS74_06855</name>
</gene>
<keyword evidence="2" id="KW-0802">TPR repeat</keyword>
<dbReference type="Gene3D" id="3.40.50.300">
    <property type="entry name" value="P-loop containing nucleotide triphosphate hydrolases"/>
    <property type="match status" value="1"/>
</dbReference>
<dbReference type="Pfam" id="PF13432">
    <property type="entry name" value="TPR_16"/>
    <property type="match status" value="1"/>
</dbReference>
<dbReference type="Gene3D" id="1.25.40.10">
    <property type="entry name" value="Tetratricopeptide repeat domain"/>
    <property type="match status" value="2"/>
</dbReference>
<proteinExistence type="predicted"/>
<feature type="repeat" description="TPR" evidence="2">
    <location>
        <begin position="144"/>
        <end position="177"/>
    </location>
</feature>
<comment type="caution">
    <text evidence="3">The sequence shown here is derived from an EMBL/GenBank/DDBJ whole genome shotgun (WGS) entry which is preliminary data.</text>
</comment>